<evidence type="ECO:0000313" key="4">
    <source>
        <dbReference type="Proteomes" id="UP000221165"/>
    </source>
</evidence>
<dbReference type="SMART" id="SM00222">
    <property type="entry name" value="Sec7"/>
    <property type="match status" value="1"/>
</dbReference>
<feature type="region of interest" description="Disordered" evidence="1">
    <location>
        <begin position="540"/>
        <end position="651"/>
    </location>
</feature>
<feature type="region of interest" description="Disordered" evidence="1">
    <location>
        <begin position="1714"/>
        <end position="1878"/>
    </location>
</feature>
<feature type="compositionally biased region" description="Low complexity" evidence="1">
    <location>
        <begin position="1354"/>
        <end position="1363"/>
    </location>
</feature>
<dbReference type="Pfam" id="PF01369">
    <property type="entry name" value="Sec7"/>
    <property type="match status" value="1"/>
</dbReference>
<feature type="compositionally biased region" description="Polar residues" evidence="1">
    <location>
        <begin position="582"/>
        <end position="592"/>
    </location>
</feature>
<feature type="compositionally biased region" description="Basic and acidic residues" evidence="1">
    <location>
        <begin position="2692"/>
        <end position="2708"/>
    </location>
</feature>
<feature type="compositionally biased region" description="Basic and acidic residues" evidence="1">
    <location>
        <begin position="2845"/>
        <end position="2857"/>
    </location>
</feature>
<feature type="region of interest" description="Disordered" evidence="1">
    <location>
        <begin position="1205"/>
        <end position="1226"/>
    </location>
</feature>
<protein>
    <submittedName>
        <fullName evidence="3">Sec7 domain-containing protein</fullName>
    </submittedName>
</protein>
<dbReference type="GeneID" id="94426807"/>
<dbReference type="OrthoDB" id="430364at2759"/>
<dbReference type="InterPro" id="IPR023394">
    <property type="entry name" value="Sec7_C_sf"/>
</dbReference>
<feature type="region of interest" description="Disordered" evidence="1">
    <location>
        <begin position="2286"/>
        <end position="2404"/>
    </location>
</feature>
<evidence type="ECO:0000313" key="3">
    <source>
        <dbReference type="EMBL" id="PHJ22751.1"/>
    </source>
</evidence>
<feature type="compositionally biased region" description="Basic and acidic residues" evidence="1">
    <location>
        <begin position="458"/>
        <end position="494"/>
    </location>
</feature>
<feature type="compositionally biased region" description="Low complexity" evidence="1">
    <location>
        <begin position="364"/>
        <end position="382"/>
    </location>
</feature>
<feature type="compositionally biased region" description="Polar residues" evidence="1">
    <location>
        <begin position="2190"/>
        <end position="2200"/>
    </location>
</feature>
<feature type="compositionally biased region" description="Low complexity" evidence="1">
    <location>
        <begin position="1821"/>
        <end position="1830"/>
    </location>
</feature>
<feature type="region of interest" description="Disordered" evidence="1">
    <location>
        <begin position="1585"/>
        <end position="1615"/>
    </location>
</feature>
<dbReference type="Proteomes" id="UP000221165">
    <property type="component" value="Unassembled WGS sequence"/>
</dbReference>
<feature type="compositionally biased region" description="Basic and acidic residues" evidence="1">
    <location>
        <begin position="2154"/>
        <end position="2164"/>
    </location>
</feature>
<feature type="region of interest" description="Disordered" evidence="1">
    <location>
        <begin position="2424"/>
        <end position="2474"/>
    </location>
</feature>
<feature type="compositionally biased region" description="Low complexity" evidence="1">
    <location>
        <begin position="2120"/>
        <end position="2131"/>
    </location>
</feature>
<feature type="region of interest" description="Disordered" evidence="1">
    <location>
        <begin position="2027"/>
        <end position="2266"/>
    </location>
</feature>
<comment type="caution">
    <text evidence="3">The sequence shown here is derived from an EMBL/GenBank/DDBJ whole genome shotgun (WGS) entry which is preliminary data.</text>
</comment>
<feature type="compositionally biased region" description="Low complexity" evidence="1">
    <location>
        <begin position="2027"/>
        <end position="2036"/>
    </location>
</feature>
<feature type="region of interest" description="Disordered" evidence="1">
    <location>
        <begin position="1417"/>
        <end position="1477"/>
    </location>
</feature>
<feature type="compositionally biased region" description="Basic and acidic residues" evidence="1">
    <location>
        <begin position="901"/>
        <end position="924"/>
    </location>
</feature>
<feature type="region of interest" description="Disordered" evidence="1">
    <location>
        <begin position="2661"/>
        <end position="2946"/>
    </location>
</feature>
<feature type="compositionally biased region" description="Acidic residues" evidence="1">
    <location>
        <begin position="1947"/>
        <end position="1958"/>
    </location>
</feature>
<dbReference type="PROSITE" id="PS50190">
    <property type="entry name" value="SEC7"/>
    <property type="match status" value="1"/>
</dbReference>
<name>A0A2C6KFF8_9APIC</name>
<feature type="domain" description="SEC7" evidence="2">
    <location>
        <begin position="11"/>
        <end position="187"/>
    </location>
</feature>
<feature type="compositionally biased region" description="Basic and acidic residues" evidence="1">
    <location>
        <begin position="599"/>
        <end position="639"/>
    </location>
</feature>
<feature type="compositionally biased region" description="Basic residues" evidence="1">
    <location>
        <begin position="2090"/>
        <end position="2106"/>
    </location>
</feature>
<feature type="compositionally biased region" description="Low complexity" evidence="1">
    <location>
        <begin position="2385"/>
        <end position="2404"/>
    </location>
</feature>
<feature type="compositionally biased region" description="Basic and acidic residues" evidence="1">
    <location>
        <begin position="2203"/>
        <end position="2238"/>
    </location>
</feature>
<feature type="compositionally biased region" description="Basic and acidic residues" evidence="1">
    <location>
        <begin position="1733"/>
        <end position="1755"/>
    </location>
</feature>
<feature type="compositionally biased region" description="Low complexity" evidence="1">
    <location>
        <begin position="884"/>
        <end position="897"/>
    </location>
</feature>
<dbReference type="RefSeq" id="XP_067924428.1">
    <property type="nucleotide sequence ID" value="XM_068063596.1"/>
</dbReference>
<feature type="compositionally biased region" description="Basic and acidic residues" evidence="1">
    <location>
        <begin position="2799"/>
        <end position="2823"/>
    </location>
</feature>
<dbReference type="PANTHER" id="PTHR10663">
    <property type="entry name" value="GUANYL-NUCLEOTIDE EXCHANGE FACTOR"/>
    <property type="match status" value="1"/>
</dbReference>
<sequence>MYMSHDVLTEHLRREVKCRAILDKAVLLFNQQGLDAAVSILQEHNMMRRDDPRAVARFLFDVPGLDQQKVGSLLGGASPFHLDLLRFYMSRFDIRNRSIDTALRYVFGKFIPPGEAQQLYRILYQFAELYVQQNRGQDGHALDVEQVHFLAYAILMLHTDRHNQKVKRKMSKEVWKSLARGGVNGGSSTTTSSATTTTTRGRRGTGGAEGRETTGGRTRLTSSSSSSSFTRSRAGNESEEKGGDGCITLGLDDGDLEAIYDRVVAEQFKLRISDTDRVYSRLSRYPRILQYSTSSNTSSARRGVFSSSPPLAPSLPLSCTSRNSPPHLSSSSSCSKDVLLTASMTTTTTSSSLHVTDKGMAGRSSTTSSSSFSSSLSVSLLETSKKKKRSMLNEERKLSLMTDRNFNTKRQERQDTSLAALTEEESLSSLGGGRNKEEEEEERKVISQTRGSSSSSPIEREERKDKEETNDASVKEKREGGEEEEGAHRGDRANRQMVQVVGKQEDIIHRKLRSSTSSSSSSSFVSSSVVLLSAEKAVGLKEEEKKESTSPALHASFENGRGQSDRAFLTERRRRLDHEGVTISQQRCQNESMLIGDEGESREKKEPHSASHHPERSIDSIRHIDQHDDSRPSEVDCRDSSPSLSSSMRSCKVVEGCIQEAGGGRMAIEIFQVAKEGEVFLDSMEEEKKKKKDKKLDKKNEQEELLHKEEEHEDEREREGEEEEEEGGGEVYKKHSLISNELEQLSVSDDVKKSPTLAYTADASTPSEIPSYESILSNRLFLASMTSSAEKPPQQGGGTVVISSSCSSSTGALFASSSRFPSSPSSPHSTSPRGAKEEEEQAERGGGEEEEGDASHKHDVSKRCISSYDETSHPSSPSEKEKPSNLNKDSSLDSSSLHQGEGGKNEQISHHELPFNEGKKEKKNLMNVSSFQLSSSSPPPHRLSPSSSLLSGSQCFSPSVIKREREAMSLPQSDSKLLPSKLSSPPTSSPFPLPSSSSCSVLISSPSASSSLKQDGSLQICSPPPVNQLTSDGRPLLLALEGPSSSPQDSLLACRPKGEREGEQGEMCFSPSPYSPLYNSLEEGNIFIKICRNGKFKQRFFFINAERTYLYWTDRRPCQSRRRRRRERRGRETLSSTPPRLLLLSPAAAPSSSSSFSRRTPFDPLRHEPQQGAEPEKECRSHGRMPFDPFSSSLSSGDLLLLSRGSLPLPSSSPHPQPAQEHHLSSCSSSCCSRGEEGIGRSEWTGEEGCRKEREGRGSRALRHLRSVFTSSSSPHPSSSSPGCPSARCLPLDELLDVTIGGSIYSRFSSSSSSSSCFSASAKELHLSEDMQRRFFSLHFVSRSLDLIALPQSLSSSSSSSSSTAFFSKQRQQENSHRHLPSSLRPTPFASSSLRSFSASSSSSSLALFHSSHPSRRIVTATTPTTGTTTAPATFSSSSPPPSLPLSSSSPAPPRLSPPHPSIPPTSSSLRSSSSSPSPPPSLSLWVSFFHAKIGEQEQKRQVLLDSYRRRNSFYTKEIALQRRRAREASEASKLNFWLEHVLPQWEHYWTCDAIPQKSSYSSASSSSSSFLLLPSSSPPGCIATRASPAAATAPATRASMTGGPPPPFSSTGSSSSFLLASSSALHQPKSSSLLPRACFDRKVDKRKIGIEEEEERGRSSSLMVSRWRMERYEGRGSRGDHVYKRSSSSLSSSFPFISKNFAWRGRRIEDTSGRLSTEFEEEEEEVQGGHGVHADRRLHDLGREGRRAATNKREGRGRKSQASVLVEEEERGRERNPHRTFPTSHETSSSSSPSISRIHPETSERQAPRGGYMMSPLNASSSSRYDLSSATRTSLPPIAETCEEKSGGFYHRHSRDDSVDSSSRNLHQLTLRKKTKKKKTTSFFFFSKKSISIRESKPSSTNDKKGHENGTDGKHKEEEEEEERNIEGERDVAISIQTASSLKEREDEERIESGQEDSMERKKKKGNQDNEEEEEEGGGMKLHEPPHDREKETGGGSGKKGHHRSHGSSSVEFFRVQLARFFSSFHYSHSSSSSSRDQGKDTEEEDVSFLSQSSLLGEGDAEHPYQASLPPVVYPPASEKASGEPDKATKKKKKKKKKKKNKKKKQETLDQKEGHEPPSSSSSSCRTSTTNIGYVRGDDGAKEKTPSRILPLSKEELGRHDDAANQEITPSRRSSTQQTSVCTKRRSSQGDSTTTSYSLPKNDGRERSKEREEKEKEKEEEGLDEDVKKLRHPDESRSTVPAGGLLTHQEKSSSSSFSSSSPSSSFFYQFSRFLSEHLLLRTLPKRGTRLEEPPRDAPLPAGGAEIAKRPRKISEAAIQDFSSSSSPSSSSPSPLSSPPHAKSHNSPQALHPISAVPSRSLAISPHSAREVRQGHLSPPQASASLSHGKGVVSSSSSSSPFTSPHSVNIVAGFPSSLLPRVGSSCLHPHSPPSSSSNPDKSVDEASLSSPQRLHRATSDALHTQSSMLHPHRPSDLTSSSLFLPSSLRHHRPYHVSLSMKTSASSSFSSFLRPFSSLFSPFSPSRTFSLDRGKRYETATSSTLVDLWCSGLPGELRGFLWSLAIGNEEDVSPLLLKSLSHLVFLVERRKKRKAPHCLPSSTSSPFSPHHASSHTSYPYQKRLLRKKSRHRLIGGRSGAGLLLHSSSSSLQRLYSTSSTLAGKRSLLPEKTPSGPSSPLSSRPKEEEDEDHDERRREENWKEEIDRSRCYASSSSLSRESREYEISSQTKRRSLSMVIDQQRGDREEGKIALSSSDQIRVNRKFSSSSSFSSEAPANERQRKLQDISSSSPLVYSRCGTTEEKEGHARERRKQTLETGSRDETAPPAGEVRGEAEGKKTKNKKNLTLEEVERERGVKLLDLSSPSTVVDPCTSDRDRREKHERQREGPYPPRLHHRHASSPSHHGVYVHQGGGEGSVMNSPRSSHGSMRIGRGRSRKHSFITSHRDKKQLNSHLFSLSRSSSSLHTSACLSLEAPHKSEGGQMKISPLSREKKALSSSPVPPLSASSLFYNEDPEIVPGGGVYPLS</sequence>
<feature type="compositionally biased region" description="Low complexity" evidence="1">
    <location>
        <begin position="1784"/>
        <end position="1798"/>
    </location>
</feature>
<feature type="compositionally biased region" description="Low complexity" evidence="1">
    <location>
        <begin position="1420"/>
        <end position="1438"/>
    </location>
</feature>
<dbReference type="GO" id="GO:0005085">
    <property type="term" value="F:guanyl-nucleotide exchange factor activity"/>
    <property type="evidence" value="ECO:0007669"/>
    <property type="project" value="InterPro"/>
</dbReference>
<dbReference type="InterPro" id="IPR035999">
    <property type="entry name" value="Sec7_dom_sf"/>
</dbReference>
<feature type="compositionally biased region" description="Pro residues" evidence="1">
    <location>
        <begin position="1451"/>
        <end position="1464"/>
    </location>
</feature>
<feature type="compositionally biased region" description="Low complexity" evidence="1">
    <location>
        <begin position="969"/>
        <end position="986"/>
    </location>
</feature>
<feature type="compositionally biased region" description="Basic and acidic residues" evidence="1">
    <location>
        <begin position="694"/>
        <end position="719"/>
    </location>
</feature>
<organism evidence="3 4">
    <name type="scientific">Cystoisospora suis</name>
    <dbReference type="NCBI Taxonomy" id="483139"/>
    <lineage>
        <taxon>Eukaryota</taxon>
        <taxon>Sar</taxon>
        <taxon>Alveolata</taxon>
        <taxon>Apicomplexa</taxon>
        <taxon>Conoidasida</taxon>
        <taxon>Coccidia</taxon>
        <taxon>Eucoccidiorida</taxon>
        <taxon>Eimeriorina</taxon>
        <taxon>Sarcocystidae</taxon>
        <taxon>Cystoisospora</taxon>
    </lineage>
</organism>
<feature type="compositionally biased region" description="Basic and acidic residues" evidence="1">
    <location>
        <begin position="1799"/>
        <end position="1808"/>
    </location>
</feature>
<feature type="region of interest" description="Disordered" evidence="1">
    <location>
        <begin position="346"/>
        <end position="528"/>
    </location>
</feature>
<feature type="compositionally biased region" description="Low complexity" evidence="1">
    <location>
        <begin position="2995"/>
        <end position="3008"/>
    </location>
</feature>
<feature type="compositionally biased region" description="Low complexity" evidence="1">
    <location>
        <begin position="943"/>
        <end position="959"/>
    </location>
</feature>
<feature type="region of interest" description="Disordered" evidence="1">
    <location>
        <begin position="685"/>
        <end position="737"/>
    </location>
</feature>
<feature type="compositionally biased region" description="Low complexity" evidence="1">
    <location>
        <begin position="186"/>
        <end position="199"/>
    </location>
</feature>
<reference evidence="3 4" key="1">
    <citation type="journal article" date="2017" name="Int. J. Parasitol.">
        <title>The genome of the protozoan parasite Cystoisospora suis and a reverse vaccinology approach to identify vaccine candidates.</title>
        <authorList>
            <person name="Palmieri N."/>
            <person name="Shrestha A."/>
            <person name="Ruttkowski B."/>
            <person name="Beck T."/>
            <person name="Vogl C."/>
            <person name="Tomley F."/>
            <person name="Blake D.P."/>
            <person name="Joachim A."/>
        </authorList>
    </citation>
    <scope>NUCLEOTIDE SEQUENCE [LARGE SCALE GENOMIC DNA]</scope>
    <source>
        <strain evidence="3 4">Wien I</strain>
    </source>
</reference>
<feature type="compositionally biased region" description="Basic and acidic residues" evidence="1">
    <location>
        <begin position="2137"/>
        <end position="2147"/>
    </location>
</feature>
<dbReference type="GO" id="GO:0032012">
    <property type="term" value="P:regulation of ARF protein signal transduction"/>
    <property type="evidence" value="ECO:0007669"/>
    <property type="project" value="InterPro"/>
</dbReference>
<feature type="compositionally biased region" description="Basic and acidic residues" evidence="1">
    <location>
        <begin position="568"/>
        <end position="580"/>
    </location>
</feature>
<feature type="compositionally biased region" description="Low complexity" evidence="1">
    <location>
        <begin position="803"/>
        <end position="833"/>
    </location>
</feature>
<feature type="compositionally biased region" description="Low complexity" evidence="1">
    <location>
        <begin position="306"/>
        <end position="334"/>
    </location>
</feature>
<feature type="compositionally biased region" description="Low complexity" evidence="1">
    <location>
        <begin position="2323"/>
        <end position="2335"/>
    </location>
</feature>
<feature type="region of interest" description="Disordered" evidence="1">
    <location>
        <begin position="179"/>
        <end position="246"/>
    </location>
</feature>
<feature type="compositionally biased region" description="Basic and acidic residues" evidence="1">
    <location>
        <begin position="1893"/>
        <end position="1918"/>
    </location>
</feature>
<evidence type="ECO:0000259" key="2">
    <source>
        <dbReference type="PROSITE" id="PS50190"/>
    </source>
</evidence>
<proteinExistence type="predicted"/>
<feature type="compositionally biased region" description="Basic and acidic residues" evidence="1">
    <location>
        <begin position="842"/>
        <end position="862"/>
    </location>
</feature>
<accession>A0A2C6KFF8</accession>
<dbReference type="SUPFAM" id="SSF48425">
    <property type="entry name" value="Sec7 domain"/>
    <property type="match status" value="1"/>
</dbReference>
<gene>
    <name evidence="3" type="ORF">CSUI_003398</name>
</gene>
<feature type="region of interest" description="Disordered" evidence="1">
    <location>
        <begin position="1354"/>
        <end position="1386"/>
    </location>
</feature>
<evidence type="ECO:0000256" key="1">
    <source>
        <dbReference type="SAM" id="MobiDB-lite"/>
    </source>
</evidence>
<feature type="compositionally biased region" description="Basic and acidic residues" evidence="1">
    <location>
        <begin position="2872"/>
        <end position="2886"/>
    </location>
</feature>
<feature type="compositionally biased region" description="Low complexity" evidence="1">
    <location>
        <begin position="2599"/>
        <end position="2614"/>
    </location>
</feature>
<dbReference type="CDD" id="cd00171">
    <property type="entry name" value="Sec7"/>
    <property type="match status" value="1"/>
</dbReference>
<keyword evidence="4" id="KW-1185">Reference proteome</keyword>
<feature type="region of interest" description="Disordered" evidence="1">
    <location>
        <begin position="1120"/>
        <end position="1187"/>
    </location>
</feature>
<feature type="compositionally biased region" description="Low complexity" evidence="1">
    <location>
        <begin position="1465"/>
        <end position="1476"/>
    </location>
</feature>
<dbReference type="EMBL" id="MIGC01001509">
    <property type="protein sequence ID" value="PHJ22751.1"/>
    <property type="molecule type" value="Genomic_DNA"/>
</dbReference>
<dbReference type="Gene3D" id="1.10.220.20">
    <property type="match status" value="1"/>
</dbReference>
<dbReference type="Gene3D" id="1.10.1000.11">
    <property type="entry name" value="Arf Nucleotide-binding Site Opener,domain 2"/>
    <property type="match status" value="1"/>
</dbReference>
<dbReference type="InterPro" id="IPR000904">
    <property type="entry name" value="Sec7_dom"/>
</dbReference>
<feature type="region of interest" description="Disordered" evidence="1">
    <location>
        <begin position="2973"/>
        <end position="3026"/>
    </location>
</feature>
<feature type="compositionally biased region" description="Low complexity" evidence="1">
    <location>
        <begin position="2172"/>
        <end position="2181"/>
    </location>
</feature>
<feature type="compositionally biased region" description="Basic and acidic residues" evidence="1">
    <location>
        <begin position="1160"/>
        <end position="1181"/>
    </location>
</feature>
<feature type="compositionally biased region" description="Polar residues" evidence="1">
    <location>
        <begin position="2917"/>
        <end position="2926"/>
    </location>
</feature>
<feature type="compositionally biased region" description="Low complexity" evidence="1">
    <location>
        <begin position="2424"/>
        <end position="2440"/>
    </location>
</feature>
<feature type="compositionally biased region" description="Low complexity" evidence="1">
    <location>
        <begin position="215"/>
        <end position="233"/>
    </location>
</feature>
<feature type="compositionally biased region" description="Basic and acidic residues" evidence="1">
    <location>
        <begin position="2107"/>
        <end position="2117"/>
    </location>
</feature>
<feature type="compositionally biased region" description="Low complexity" evidence="1">
    <location>
        <begin position="640"/>
        <end position="650"/>
    </location>
</feature>
<feature type="region of interest" description="Disordered" evidence="1">
    <location>
        <begin position="2594"/>
        <end position="2614"/>
    </location>
</feature>
<feature type="compositionally biased region" description="Low complexity" evidence="1">
    <location>
        <begin position="2672"/>
        <end position="2681"/>
    </location>
</feature>
<feature type="compositionally biased region" description="Basic and acidic residues" evidence="1">
    <location>
        <begin position="1982"/>
        <end position="1994"/>
    </location>
</feature>
<feature type="region of interest" description="Disordered" evidence="1">
    <location>
        <begin position="786"/>
        <end position="991"/>
    </location>
</feature>
<feature type="region of interest" description="Disordered" evidence="1">
    <location>
        <begin position="1890"/>
        <end position="2010"/>
    </location>
</feature>
<feature type="compositionally biased region" description="Low complexity" evidence="1">
    <location>
        <begin position="1133"/>
        <end position="1159"/>
    </location>
</feature>
<feature type="region of interest" description="Disordered" evidence="1">
    <location>
        <begin position="296"/>
        <end position="334"/>
    </location>
</feature>
<dbReference type="VEuPathDB" id="ToxoDB:CSUI_003398"/>
<feature type="compositionally biased region" description="Low complexity" evidence="1">
    <location>
        <begin position="514"/>
        <end position="528"/>
    </location>
</feature>
<feature type="compositionally biased region" description="Low complexity" evidence="1">
    <location>
        <begin position="2253"/>
        <end position="2266"/>
    </location>
</feature>
<feature type="compositionally biased region" description="Basic and acidic residues" evidence="1">
    <location>
        <begin position="234"/>
        <end position="243"/>
    </location>
</feature>
<feature type="compositionally biased region" description="Basic and acidic residues" evidence="1">
    <location>
        <begin position="434"/>
        <end position="445"/>
    </location>
</feature>
<feature type="compositionally biased region" description="Low complexity" evidence="1">
    <location>
        <begin position="1585"/>
        <end position="1603"/>
    </location>
</feature>